<feature type="chain" id="PRO_5029019479" evidence="2">
    <location>
        <begin position="25"/>
        <end position="528"/>
    </location>
</feature>
<feature type="signal peptide" evidence="2">
    <location>
        <begin position="1"/>
        <end position="24"/>
    </location>
</feature>
<dbReference type="KEGG" id="chyd:H4K34_04395"/>
<name>A0A7H0VH87_9FLAO</name>
<feature type="domain" description="Sulfatase-modifying factor enzyme-like" evidence="3">
    <location>
        <begin position="55"/>
        <end position="356"/>
    </location>
</feature>
<proteinExistence type="predicted"/>
<feature type="region of interest" description="Disordered" evidence="1">
    <location>
        <begin position="507"/>
        <end position="528"/>
    </location>
</feature>
<dbReference type="Pfam" id="PF03781">
    <property type="entry name" value="FGE-sulfatase"/>
    <property type="match status" value="1"/>
</dbReference>
<dbReference type="InterPro" id="IPR016187">
    <property type="entry name" value="CTDL_fold"/>
</dbReference>
<feature type="compositionally biased region" description="Basic residues" evidence="1">
    <location>
        <begin position="512"/>
        <end position="528"/>
    </location>
</feature>
<protein>
    <submittedName>
        <fullName evidence="4">SUMF1/EgtB/PvdO family nonheme iron enzyme</fullName>
    </submittedName>
</protein>
<dbReference type="EMBL" id="CP060139">
    <property type="protein sequence ID" value="QNR25085.1"/>
    <property type="molecule type" value="Genomic_DNA"/>
</dbReference>
<evidence type="ECO:0000313" key="5">
    <source>
        <dbReference type="Proteomes" id="UP000516305"/>
    </source>
</evidence>
<dbReference type="Proteomes" id="UP000516305">
    <property type="component" value="Chromosome"/>
</dbReference>
<dbReference type="InterPro" id="IPR005532">
    <property type="entry name" value="SUMF_dom"/>
</dbReference>
<evidence type="ECO:0000259" key="3">
    <source>
        <dbReference type="Pfam" id="PF03781"/>
    </source>
</evidence>
<sequence>MNRLNFLKSLSPALAAAFLLSSCGGDSSNTTGWAYNDSDNGGFSVNTDYEGQETGPGLVFVEGGTFTMGRVEQDVYQDWDNIPRQVSVQSFYIDENEITNTDYREYLYWIRRVFDIDYYPEILTTALPDTLVWRDELSYNEMYVENYFRHPAYNFYPVVGVSWIQAMKYCSWRTDRVNENILIEQGIFNEFPDQSDADHFNTEVYLYKSGEYTQQNKAGLEDHNPNSPFGDEGRPVRIEDGILLPKYRLPTEAEWEYAAYGNIGSRVYNRVTDANKFTWNGSASRNPEADQRGDMLANFKRGRGDYMGTGGWLNDQAATTMQVKFYPPNDYGLYDMAGNVAEWVMDVYRPLTLEDVRGLNPYRGNEFKTWDKDYQGLGALEVLQEPQRDGDSNIVALPGELPRRDVTEEENLNRRNYKKADYRDHIDGDKQSSIYYDAETEEGEPLMYDYATTTLVGNTTRVFKGGSWKDNAYWLSPGTRRFLEEDQSTDFIGFRCAMDRVGFQNLDPDREKRHKKPKRDKFKRYNYN</sequence>
<dbReference type="AlphaFoldDB" id="A0A7H0VH87"/>
<dbReference type="GO" id="GO:0120147">
    <property type="term" value="F:formylglycine-generating oxidase activity"/>
    <property type="evidence" value="ECO:0007669"/>
    <property type="project" value="TreeGrafter"/>
</dbReference>
<dbReference type="SUPFAM" id="SSF56436">
    <property type="entry name" value="C-type lectin-like"/>
    <property type="match status" value="1"/>
</dbReference>
<keyword evidence="5" id="KW-1185">Reference proteome</keyword>
<reference evidence="4 5" key="1">
    <citation type="submission" date="2020-08" db="EMBL/GenBank/DDBJ databases">
        <title>Croceimicrobium hydrocarbonivorans gen. nov., sp. nov., a novel marine bacterium isolated from a bacterial consortium that degrades polyethylene terephthalate.</title>
        <authorList>
            <person name="Liu R."/>
        </authorList>
    </citation>
    <scope>NUCLEOTIDE SEQUENCE [LARGE SCALE GENOMIC DNA]</scope>
    <source>
        <strain evidence="4 5">A20-9</strain>
    </source>
</reference>
<dbReference type="PROSITE" id="PS51257">
    <property type="entry name" value="PROKAR_LIPOPROTEIN"/>
    <property type="match status" value="1"/>
</dbReference>
<keyword evidence="2" id="KW-0732">Signal</keyword>
<dbReference type="Gene3D" id="3.90.1580.10">
    <property type="entry name" value="paralog of FGE (formylglycine-generating enzyme)"/>
    <property type="match status" value="1"/>
</dbReference>
<dbReference type="RefSeq" id="WP_210759610.1">
    <property type="nucleotide sequence ID" value="NZ_CP060139.1"/>
</dbReference>
<dbReference type="PANTHER" id="PTHR23150:SF19">
    <property type="entry name" value="FORMYLGLYCINE-GENERATING ENZYME"/>
    <property type="match status" value="1"/>
</dbReference>
<accession>A0A7H0VH87</accession>
<organism evidence="4 5">
    <name type="scientific">Croceimicrobium hydrocarbonivorans</name>
    <dbReference type="NCBI Taxonomy" id="2761580"/>
    <lineage>
        <taxon>Bacteria</taxon>
        <taxon>Pseudomonadati</taxon>
        <taxon>Bacteroidota</taxon>
        <taxon>Flavobacteriia</taxon>
        <taxon>Flavobacteriales</taxon>
        <taxon>Owenweeksiaceae</taxon>
        <taxon>Croceimicrobium</taxon>
    </lineage>
</organism>
<gene>
    <name evidence="4" type="ORF">H4K34_04395</name>
</gene>
<dbReference type="InterPro" id="IPR042095">
    <property type="entry name" value="SUMF_sf"/>
</dbReference>
<dbReference type="PANTHER" id="PTHR23150">
    <property type="entry name" value="SULFATASE MODIFYING FACTOR 1, 2"/>
    <property type="match status" value="1"/>
</dbReference>
<evidence type="ECO:0000313" key="4">
    <source>
        <dbReference type="EMBL" id="QNR25085.1"/>
    </source>
</evidence>
<dbReference type="InterPro" id="IPR051043">
    <property type="entry name" value="Sulfatase_Mod_Factor_Kinase"/>
</dbReference>
<evidence type="ECO:0000256" key="1">
    <source>
        <dbReference type="SAM" id="MobiDB-lite"/>
    </source>
</evidence>
<evidence type="ECO:0000256" key="2">
    <source>
        <dbReference type="SAM" id="SignalP"/>
    </source>
</evidence>